<protein>
    <submittedName>
        <fullName evidence="1">Uncharacterized protein</fullName>
    </submittedName>
</protein>
<dbReference type="EMBL" id="LS483452">
    <property type="protein sequence ID" value="SQH75225.1"/>
    <property type="molecule type" value="Genomic_DNA"/>
</dbReference>
<dbReference type="Proteomes" id="UP000250123">
    <property type="component" value="Chromosome SHEWBE"/>
</dbReference>
<proteinExistence type="predicted"/>
<dbReference type="KEGG" id="sbk:SHEWBE_1259"/>
<evidence type="ECO:0000313" key="2">
    <source>
        <dbReference type="Proteomes" id="UP000250123"/>
    </source>
</evidence>
<accession>A0A330LZC2</accession>
<dbReference type="AlphaFoldDB" id="A0A330LZC2"/>
<reference evidence="2" key="1">
    <citation type="submission" date="2018-06" db="EMBL/GenBank/DDBJ databases">
        <authorList>
            <person name="Cea G.-C."/>
            <person name="William W."/>
        </authorList>
    </citation>
    <scope>NUCLEOTIDE SEQUENCE [LARGE SCALE GENOMIC DNA]</scope>
    <source>
        <strain evidence="2">DB21MT-2</strain>
    </source>
</reference>
<organism evidence="1 2">
    <name type="scientific">Shewanella benthica</name>
    <dbReference type="NCBI Taxonomy" id="43661"/>
    <lineage>
        <taxon>Bacteria</taxon>
        <taxon>Pseudomonadati</taxon>
        <taxon>Pseudomonadota</taxon>
        <taxon>Gammaproteobacteria</taxon>
        <taxon>Alteromonadales</taxon>
        <taxon>Shewanellaceae</taxon>
        <taxon>Shewanella</taxon>
    </lineage>
</organism>
<name>A0A330LZC2_9GAMM</name>
<sequence length="53" mass="5870">MAKGNSSSLYYAIVKPAKLSTLTRGESLHWLMNKLNGEQGSETDDQLTLVSRE</sequence>
<gene>
    <name evidence="1" type="ORF">SHEWBE_1259</name>
</gene>
<evidence type="ECO:0000313" key="1">
    <source>
        <dbReference type="EMBL" id="SQH75225.1"/>
    </source>
</evidence>